<protein>
    <submittedName>
        <fullName evidence="1">Unannotated protein</fullName>
    </submittedName>
</protein>
<gene>
    <name evidence="1" type="ORF">UFOPK2366_00349</name>
</gene>
<reference evidence="1" key="1">
    <citation type="submission" date="2020-05" db="EMBL/GenBank/DDBJ databases">
        <authorList>
            <person name="Chiriac C."/>
            <person name="Salcher M."/>
            <person name="Ghai R."/>
            <person name="Kavagutti S V."/>
        </authorList>
    </citation>
    <scope>NUCLEOTIDE SEQUENCE</scope>
</reference>
<evidence type="ECO:0000313" key="1">
    <source>
        <dbReference type="EMBL" id="CAB4683383.1"/>
    </source>
</evidence>
<name>A0A6J6NFU6_9ZZZZ</name>
<dbReference type="EMBL" id="CAEZXM010000043">
    <property type="protein sequence ID" value="CAB4683383.1"/>
    <property type="molecule type" value="Genomic_DNA"/>
</dbReference>
<organism evidence="1">
    <name type="scientific">freshwater metagenome</name>
    <dbReference type="NCBI Taxonomy" id="449393"/>
    <lineage>
        <taxon>unclassified sequences</taxon>
        <taxon>metagenomes</taxon>
        <taxon>ecological metagenomes</taxon>
    </lineage>
</organism>
<proteinExistence type="predicted"/>
<dbReference type="AlphaFoldDB" id="A0A6J6NFU6"/>
<sequence>MKLTGAKIKLVQQCSGIDGMWGLRAENSDISIPIAKKLGDEINRANGEVVAGDCHLANTAINEQTGKVPQHPIQVVARAYGIAIEEGTR</sequence>
<accession>A0A6J6NFU6</accession>